<dbReference type="InterPro" id="IPR035925">
    <property type="entry name" value="BSD_dom_sf"/>
</dbReference>
<dbReference type="Gramene" id="Jr01_17690_p1">
    <property type="protein sequence ID" value="cds.Jr01_17690_p1"/>
    <property type="gene ID" value="Jr01_17690"/>
</dbReference>
<dbReference type="FunCoup" id="A0A2I4G9Z6">
    <property type="interactions" value="1202"/>
</dbReference>
<dbReference type="RefSeq" id="XP_018840717.1">
    <property type="nucleotide sequence ID" value="XM_018985172.2"/>
</dbReference>
<dbReference type="GeneID" id="109006029"/>
<keyword evidence="1" id="KW-1185">Reference proteome</keyword>
<dbReference type="SMART" id="SM00751">
    <property type="entry name" value="BSD"/>
    <property type="match status" value="1"/>
</dbReference>
<proteinExistence type="predicted"/>
<evidence type="ECO:0000313" key="1">
    <source>
        <dbReference type="Proteomes" id="UP000235220"/>
    </source>
</evidence>
<reference evidence="2" key="1">
    <citation type="submission" date="2025-08" db="UniProtKB">
        <authorList>
            <consortium name="RefSeq"/>
        </authorList>
    </citation>
    <scope>IDENTIFICATION</scope>
    <source>
        <tissue evidence="2">Leaves</tissue>
    </source>
</reference>
<dbReference type="Proteomes" id="UP000235220">
    <property type="component" value="Chromosome 1"/>
</dbReference>
<dbReference type="KEGG" id="jre:109006029"/>
<dbReference type="SUPFAM" id="SSF140383">
    <property type="entry name" value="BSD domain-like"/>
    <property type="match status" value="1"/>
</dbReference>
<gene>
    <name evidence="2" type="primary">LOC109006029</name>
</gene>
<sequence length="179" mass="20775">MNLSSWFRRSLSSTSQQTENPNPTQQKQQQQQQQEELLLGVTEQLIDFLKSLTVDTFKNFPLQDDEGAACGDGNLTTSGNVRRDLSEWQERHALLVISKVKEISQLRYMLCPRHLKERQFWRIYFKLVKNYVAEYELRAVQVAKLKSMAMENERSSDNSTYEVEMAEAKHAESLAPSIE</sequence>
<dbReference type="PANTHER" id="PTHR31923">
    <property type="entry name" value="BSD DOMAIN-CONTAINING PROTEIN"/>
    <property type="match status" value="1"/>
</dbReference>
<dbReference type="OrthoDB" id="47923at2759"/>
<dbReference type="Gene3D" id="1.10.3970.10">
    <property type="entry name" value="BSD domain"/>
    <property type="match status" value="1"/>
</dbReference>
<dbReference type="AlphaFoldDB" id="A0A2I4G9Z6"/>
<evidence type="ECO:0000313" key="2">
    <source>
        <dbReference type="RefSeq" id="XP_018840717.1"/>
    </source>
</evidence>
<accession>A0A2I4G9Z6</accession>
<dbReference type="PANTHER" id="PTHR31923:SF3">
    <property type="entry name" value="BSD DOMAIN-CONTAINING PROTEIN"/>
    <property type="match status" value="1"/>
</dbReference>
<organism evidence="1 2">
    <name type="scientific">Juglans regia</name>
    <name type="common">English walnut</name>
    <dbReference type="NCBI Taxonomy" id="51240"/>
    <lineage>
        <taxon>Eukaryota</taxon>
        <taxon>Viridiplantae</taxon>
        <taxon>Streptophyta</taxon>
        <taxon>Embryophyta</taxon>
        <taxon>Tracheophyta</taxon>
        <taxon>Spermatophyta</taxon>
        <taxon>Magnoliopsida</taxon>
        <taxon>eudicotyledons</taxon>
        <taxon>Gunneridae</taxon>
        <taxon>Pentapetalae</taxon>
        <taxon>rosids</taxon>
        <taxon>fabids</taxon>
        <taxon>Fagales</taxon>
        <taxon>Juglandaceae</taxon>
        <taxon>Juglans</taxon>
    </lineage>
</organism>
<name>A0A2I4G9Z6_JUGRE</name>
<dbReference type="PROSITE" id="PS50858">
    <property type="entry name" value="BSD"/>
    <property type="match status" value="1"/>
</dbReference>
<dbReference type="Pfam" id="PF03909">
    <property type="entry name" value="BSD"/>
    <property type="match status" value="1"/>
</dbReference>
<dbReference type="InterPro" id="IPR005607">
    <property type="entry name" value="BSD_dom"/>
</dbReference>
<protein>
    <submittedName>
        <fullName evidence="2">Uncharacterized protein LOC109006029</fullName>
    </submittedName>
</protein>